<dbReference type="GO" id="GO:0016787">
    <property type="term" value="F:hydrolase activity"/>
    <property type="evidence" value="ECO:0007669"/>
    <property type="project" value="InterPro"/>
</dbReference>
<dbReference type="Gene3D" id="3.60.21.10">
    <property type="match status" value="1"/>
</dbReference>
<dbReference type="SUPFAM" id="SSF56300">
    <property type="entry name" value="Metallo-dependent phosphatases"/>
    <property type="match status" value="1"/>
</dbReference>
<keyword evidence="2" id="KW-1185">Reference proteome</keyword>
<comment type="caution">
    <text evidence="1">The sequence shown here is derived from an EMBL/GenBank/DDBJ whole genome shotgun (WGS) entry which is preliminary data.</text>
</comment>
<evidence type="ECO:0000313" key="2">
    <source>
        <dbReference type="Proteomes" id="UP000294843"/>
    </source>
</evidence>
<dbReference type="Proteomes" id="UP000294843">
    <property type="component" value="Unassembled WGS sequence"/>
</dbReference>
<dbReference type="InterPro" id="IPR029052">
    <property type="entry name" value="Metallo-depent_PP-like"/>
</dbReference>
<dbReference type="PANTHER" id="PTHR11575:SF6">
    <property type="entry name" value="2',3'-CYCLIC-NUCLEOTIDE 2'-PHOSPHODIESTERASE_3'-NUCLEOTIDASE"/>
    <property type="match status" value="1"/>
</dbReference>
<sequence length="262" mass="30102">MNLLKAAHYIQKVRRNASHLLILNNGNTLCGSPDSDFIAAQKNSRNPVIDVMNHIGYDASGISYEDFAHGPRLFNQAEAMAQFPFLCANILHSRTKEAFFNTPYIIKQVGGMKVGILGMTATQAFREHYSDDFYMEKTVDAARRWIRYMREKENPDFVIVMYYGDIASISAREKMRRATEGVDLMLSNSGLNEVIDGTGHVNLPHDISELSHIQVQFRQRTTTYELVDYHAEAIQLKGFMEDHWLQDELYYIEQEFKKTSTD</sequence>
<dbReference type="InterPro" id="IPR006179">
    <property type="entry name" value="5_nucleotidase/apyrase"/>
</dbReference>
<dbReference type="OrthoDB" id="9775118at2"/>
<evidence type="ECO:0000313" key="1">
    <source>
        <dbReference type="EMBL" id="TDM14892.1"/>
    </source>
</evidence>
<accession>A0A4V6PPV3</accession>
<dbReference type="EMBL" id="SCWF01000002">
    <property type="protein sequence ID" value="TDM14892.1"/>
    <property type="molecule type" value="Genomic_DNA"/>
</dbReference>
<dbReference type="GO" id="GO:0009166">
    <property type="term" value="P:nucleotide catabolic process"/>
    <property type="evidence" value="ECO:0007669"/>
    <property type="project" value="InterPro"/>
</dbReference>
<dbReference type="PANTHER" id="PTHR11575">
    <property type="entry name" value="5'-NUCLEOTIDASE-RELATED"/>
    <property type="match status" value="1"/>
</dbReference>
<dbReference type="AlphaFoldDB" id="A0A4V6PPV3"/>
<name>A0A4V6PPV3_9STAP</name>
<protein>
    <submittedName>
        <fullName evidence="1">Bifunctional metallophosphatase/5'-nucleotidase</fullName>
    </submittedName>
</protein>
<gene>
    <name evidence="1" type="ORF">ERX55_02835</name>
</gene>
<reference evidence="1 2" key="1">
    <citation type="submission" date="2019-01" db="EMBL/GenBank/DDBJ databases">
        <title>Draft genome sequences of the type strains of six Macrococcus species.</title>
        <authorList>
            <person name="Mazhar S."/>
            <person name="Altermann E."/>
            <person name="Hill C."/>
            <person name="Mcauliffe O."/>
        </authorList>
    </citation>
    <scope>NUCLEOTIDE SEQUENCE [LARGE SCALE GENOMIC DNA]</scope>
    <source>
        <strain evidence="1 2">ATCC 51825</strain>
    </source>
</reference>
<organism evidence="1 2">
    <name type="scientific">Macrococcus bovicus</name>
    <dbReference type="NCBI Taxonomy" id="69968"/>
    <lineage>
        <taxon>Bacteria</taxon>
        <taxon>Bacillati</taxon>
        <taxon>Bacillota</taxon>
        <taxon>Bacilli</taxon>
        <taxon>Bacillales</taxon>
        <taxon>Staphylococcaceae</taxon>
        <taxon>Macrococcus</taxon>
    </lineage>
</organism>
<proteinExistence type="predicted"/>
<dbReference type="GO" id="GO:0030288">
    <property type="term" value="C:outer membrane-bounded periplasmic space"/>
    <property type="evidence" value="ECO:0007669"/>
    <property type="project" value="TreeGrafter"/>
</dbReference>